<feature type="compositionally biased region" description="Polar residues" evidence="5">
    <location>
        <begin position="92"/>
        <end position="101"/>
    </location>
</feature>
<feature type="region of interest" description="Disordered" evidence="5">
    <location>
        <begin position="70"/>
        <end position="177"/>
    </location>
</feature>
<feature type="compositionally biased region" description="Polar residues" evidence="5">
    <location>
        <begin position="70"/>
        <end position="84"/>
    </location>
</feature>
<feature type="region of interest" description="Disordered" evidence="5">
    <location>
        <begin position="1"/>
        <end position="33"/>
    </location>
</feature>
<dbReference type="OrthoDB" id="74178at2759"/>
<dbReference type="Pfam" id="PF12329">
    <property type="entry name" value="TMF_DNA_bd"/>
    <property type="match status" value="1"/>
</dbReference>
<feature type="coiled-coil region" evidence="4">
    <location>
        <begin position="847"/>
        <end position="941"/>
    </location>
</feature>
<dbReference type="Proteomes" id="UP000827284">
    <property type="component" value="Unassembled WGS sequence"/>
</dbReference>
<feature type="region of interest" description="Disordered" evidence="5">
    <location>
        <begin position="990"/>
        <end position="1017"/>
    </location>
</feature>
<proteinExistence type="predicted"/>
<keyword evidence="2" id="KW-0333">Golgi apparatus</keyword>
<accession>A0A9P3H2Y1</accession>
<evidence type="ECO:0000256" key="1">
    <source>
        <dbReference type="ARBA" id="ARBA00004555"/>
    </source>
</evidence>
<organism evidence="7 8">
    <name type="scientific">Entomortierella parvispora</name>
    <dbReference type="NCBI Taxonomy" id="205924"/>
    <lineage>
        <taxon>Eukaryota</taxon>
        <taxon>Fungi</taxon>
        <taxon>Fungi incertae sedis</taxon>
        <taxon>Mucoromycota</taxon>
        <taxon>Mortierellomycotina</taxon>
        <taxon>Mortierellomycetes</taxon>
        <taxon>Mortierellales</taxon>
        <taxon>Mortierellaceae</taxon>
        <taxon>Entomortierella</taxon>
    </lineage>
</organism>
<feature type="coiled-coil region" evidence="4">
    <location>
        <begin position="740"/>
        <end position="810"/>
    </location>
</feature>
<keyword evidence="3 4" id="KW-0175">Coiled coil</keyword>
<evidence type="ECO:0000313" key="7">
    <source>
        <dbReference type="EMBL" id="GJJ68747.1"/>
    </source>
</evidence>
<feature type="compositionally biased region" description="Low complexity" evidence="5">
    <location>
        <begin position="471"/>
        <end position="486"/>
    </location>
</feature>
<dbReference type="InterPro" id="IPR022091">
    <property type="entry name" value="TMF_TATA-bd"/>
</dbReference>
<feature type="compositionally biased region" description="Low complexity" evidence="5">
    <location>
        <begin position="121"/>
        <end position="132"/>
    </location>
</feature>
<evidence type="ECO:0000256" key="3">
    <source>
        <dbReference type="ARBA" id="ARBA00023054"/>
    </source>
</evidence>
<reference evidence="7" key="2">
    <citation type="journal article" date="2022" name="Microbiol. Resour. Announc.">
        <title>Whole-Genome Sequence of Entomortierella parvispora E1425, a Mucoromycotan Fungus Associated with Burkholderiaceae-Related Endosymbiotic Bacteria.</title>
        <authorList>
            <person name="Herlambang A."/>
            <person name="Guo Y."/>
            <person name="Takashima Y."/>
            <person name="Narisawa K."/>
            <person name="Ohta H."/>
            <person name="Nishizawa T."/>
        </authorList>
    </citation>
    <scope>NUCLEOTIDE SEQUENCE</scope>
    <source>
        <strain evidence="7">E1425</strain>
    </source>
</reference>
<feature type="compositionally biased region" description="Polar residues" evidence="5">
    <location>
        <begin position="992"/>
        <end position="1017"/>
    </location>
</feature>
<dbReference type="InterPro" id="IPR022092">
    <property type="entry name" value="TMF_DNA-bd"/>
</dbReference>
<comment type="subcellular location">
    <subcellularLocation>
        <location evidence="1">Golgi apparatus</location>
    </subcellularLocation>
</comment>
<dbReference type="AlphaFoldDB" id="A0A9P3H2Y1"/>
<evidence type="ECO:0000256" key="5">
    <source>
        <dbReference type="SAM" id="MobiDB-lite"/>
    </source>
</evidence>
<sequence length="1182" mass="128044">MSGFFGTGGSGSNSGSNSNANGSSSGGSGWGSFLKQGLSSIESKLDMVLDMQVPIPGGTTAALTSFSSHASVLPSSFTSGGNTNKEGENSGAIKSSTTEGQADSEETIGEEVQQGHEKRSSTISTRSSAGSSIRHKSSAHDMKRTSSQTSARGSSEDPKDNGGAVNSGKAESSAVVTVDPFTGMITTTPGVTRMSTPPISGAGVAAAASSTMSAAAAAAAANRERLEQRMRGIFKKSTSETAPTTPTPSTTAVSSPVQSPSASVSKVKEKESLDVEADNTETVTAGTVAVKDEPTVEASPESPPTDDSDVKSTLAISAKEEPKSSTVITEHIKEIATAETEVEKEDAVREDAKEDTLATAEVDCKVSPENDTETVPPQQEEEVVAENSDDQVEGEEDPAPRKESLSSEELVEGEKSDEALRVQIAEAQAEIEQETPTRSKSATPTPVTPAEDGPPYTPKISAELDGTAGQPESLSTATTPTTTSDSLETKAVESALVTESVPVVAAAAPTKPSGANVQPKSVLEQREEQLFKAMQEQSSLLERLRDLEDAKAAEDSVQKTKIAGLEKIIENQKKELEVARASNLDSQPRSIQKTLEEQRALLEEKDEQIRGLLAEGEVLSKKEFKNLTSIKTLRTKNIEAEKNQMDLQKKYDRLAAEHADNHARVGRLQDENKRLEDNARSAFDTTQRQAKQISKLESEIAQLREDKSSLQLGLDRAWQELTEARKASAELSSQTHAAALDREMKLNEELLEQVNSLKNQHAAVEASLRQDIQDLRVSLSNREELAGETEDHLRMEIKNLQYRLEQTDNDSFELQEALDEARRPLLRQIEMIQNQHTIAGRNWDKIELTLTRRVTEAEEDVTKAQERERAARDRLDEVKSQNSALEARLETLRIADTQLRSEVNSSKRTIVEKEEAARQAQAELSRERASRERAVEEAKADVERKWRLLQQAEADKHKAQVQQLSSLSSQGAAATVAAEDDVLLLSAVPRKPTSSSSTNNGAMNVTTPQSEQFSRTSFDSLKSPISLDGMPPLSRTSSTHTMTGVSSNLSSASLGLAGLGGSHSTGPAVAIERLNTMVRQLEGQVSFLTEQVRSSNKNKDELSDELVKVTMELEELQQVAGRVPGLEHELTLLQQRHKAALEMLGERTEEVEELKADIADVKEAYRDQINELLSQLEKSRRR</sequence>
<gene>
    <name evidence="7" type="ORF">EMPS_01093</name>
</gene>
<reference evidence="7" key="1">
    <citation type="submission" date="2021-11" db="EMBL/GenBank/DDBJ databases">
        <authorList>
            <person name="Herlambang A."/>
            <person name="Guo Y."/>
            <person name="Takashima Y."/>
            <person name="Nishizawa T."/>
        </authorList>
    </citation>
    <scope>NUCLEOTIDE SEQUENCE</scope>
    <source>
        <strain evidence="7">E1425</strain>
    </source>
</reference>
<dbReference type="Pfam" id="PF12325">
    <property type="entry name" value="TMF_TATA_bd"/>
    <property type="match status" value="1"/>
</dbReference>
<name>A0A9P3H2Y1_9FUNG</name>
<protein>
    <submittedName>
        <fullName evidence="7">TATA element modulatory factor</fullName>
    </submittedName>
</protein>
<keyword evidence="8" id="KW-1185">Reference proteome</keyword>
<feature type="domain" description="TATA element modulatory factor 1 TATA binding" evidence="6">
    <location>
        <begin position="1070"/>
        <end position="1172"/>
    </location>
</feature>
<feature type="region of interest" description="Disordered" evidence="5">
    <location>
        <begin position="231"/>
        <end position="491"/>
    </location>
</feature>
<feature type="compositionally biased region" description="Gly residues" evidence="5">
    <location>
        <begin position="1"/>
        <end position="12"/>
    </location>
</feature>
<dbReference type="InterPro" id="IPR052602">
    <property type="entry name" value="Growth_transcription_reg"/>
</dbReference>
<feature type="compositionally biased region" description="Basic and acidic residues" evidence="5">
    <location>
        <begin position="345"/>
        <end position="368"/>
    </location>
</feature>
<dbReference type="PANTHER" id="PTHR46515">
    <property type="entry name" value="TATA ELEMENT MODULATORY FACTOR TMF1"/>
    <property type="match status" value="1"/>
</dbReference>
<comment type="caution">
    <text evidence="7">The sequence shown here is derived from an EMBL/GenBank/DDBJ whole genome shotgun (WGS) entry which is preliminary data.</text>
</comment>
<evidence type="ECO:0000256" key="4">
    <source>
        <dbReference type="SAM" id="Coils"/>
    </source>
</evidence>
<evidence type="ECO:0000259" key="6">
    <source>
        <dbReference type="Pfam" id="PF12325"/>
    </source>
</evidence>
<feature type="coiled-coil region" evidence="4">
    <location>
        <begin position="562"/>
        <end position="713"/>
    </location>
</feature>
<evidence type="ECO:0000313" key="8">
    <source>
        <dbReference type="Proteomes" id="UP000827284"/>
    </source>
</evidence>
<dbReference type="PANTHER" id="PTHR46515:SF1">
    <property type="entry name" value="TATA ELEMENT MODULATORY FACTOR"/>
    <property type="match status" value="1"/>
</dbReference>
<feature type="coiled-coil region" evidence="4">
    <location>
        <begin position="1144"/>
        <end position="1182"/>
    </location>
</feature>
<dbReference type="GO" id="GO:0005794">
    <property type="term" value="C:Golgi apparatus"/>
    <property type="evidence" value="ECO:0007669"/>
    <property type="project" value="UniProtKB-SubCell"/>
</dbReference>
<feature type="compositionally biased region" description="Acidic residues" evidence="5">
    <location>
        <begin position="379"/>
        <end position="397"/>
    </location>
</feature>
<evidence type="ECO:0000256" key="2">
    <source>
        <dbReference type="ARBA" id="ARBA00023034"/>
    </source>
</evidence>
<dbReference type="GO" id="GO:0005783">
    <property type="term" value="C:endoplasmic reticulum"/>
    <property type="evidence" value="ECO:0007669"/>
    <property type="project" value="TreeGrafter"/>
</dbReference>
<feature type="compositionally biased region" description="Low complexity" evidence="5">
    <location>
        <begin position="239"/>
        <end position="265"/>
    </location>
</feature>
<feature type="compositionally biased region" description="Polar residues" evidence="5">
    <location>
        <begin position="436"/>
        <end position="445"/>
    </location>
</feature>
<feature type="compositionally biased region" description="Low complexity" evidence="5">
    <location>
        <begin position="13"/>
        <end position="23"/>
    </location>
</feature>
<dbReference type="EMBL" id="BQFW01000002">
    <property type="protein sequence ID" value="GJJ68747.1"/>
    <property type="molecule type" value="Genomic_DNA"/>
</dbReference>
<feature type="coiled-coil region" evidence="4">
    <location>
        <begin position="1071"/>
        <end position="1119"/>
    </location>
</feature>